<dbReference type="Pfam" id="PF03403">
    <property type="entry name" value="PAF-AH_p_II"/>
    <property type="match status" value="1"/>
</dbReference>
<dbReference type="AlphaFoldDB" id="A0A7R8H547"/>
<accession>A0A7R8H547</accession>
<dbReference type="InterPro" id="IPR029058">
    <property type="entry name" value="AB_hydrolase_fold"/>
</dbReference>
<dbReference type="PANTHER" id="PTHR45913">
    <property type="entry name" value="EPM2A-INTERACTING PROTEIN 1"/>
    <property type="match status" value="1"/>
</dbReference>
<dbReference type="SUPFAM" id="SSF53098">
    <property type="entry name" value="Ribonuclease H-like"/>
    <property type="match status" value="1"/>
</dbReference>
<dbReference type="InterPro" id="IPR012337">
    <property type="entry name" value="RNaseH-like_sf"/>
</dbReference>
<gene>
    <name evidence="1" type="ORF">LSAA_6004</name>
</gene>
<dbReference type="PANTHER" id="PTHR45913:SF19">
    <property type="entry name" value="LOW QUALITY PROTEIN: ZINC FINGER BED DOMAIN-CONTAINING PROTEIN 5-LIKE"/>
    <property type="match status" value="1"/>
</dbReference>
<keyword evidence="2" id="KW-1185">Reference proteome</keyword>
<evidence type="ECO:0000313" key="2">
    <source>
        <dbReference type="Proteomes" id="UP000675881"/>
    </source>
</evidence>
<dbReference type="Gene3D" id="3.40.50.1820">
    <property type="entry name" value="alpha/beta hydrolase"/>
    <property type="match status" value="1"/>
</dbReference>
<protein>
    <submittedName>
        <fullName evidence="1">(salmon louse) hypothetical protein</fullName>
    </submittedName>
</protein>
<reference evidence="1" key="1">
    <citation type="submission" date="2021-02" db="EMBL/GenBank/DDBJ databases">
        <authorList>
            <person name="Bekaert M."/>
        </authorList>
    </citation>
    <scope>NUCLEOTIDE SEQUENCE</scope>
    <source>
        <strain evidence="1">IoA-00</strain>
    </source>
</reference>
<organism evidence="1 2">
    <name type="scientific">Lepeophtheirus salmonis</name>
    <name type="common">Salmon louse</name>
    <name type="synonym">Caligus salmonis</name>
    <dbReference type="NCBI Taxonomy" id="72036"/>
    <lineage>
        <taxon>Eukaryota</taxon>
        <taxon>Metazoa</taxon>
        <taxon>Ecdysozoa</taxon>
        <taxon>Arthropoda</taxon>
        <taxon>Crustacea</taxon>
        <taxon>Multicrustacea</taxon>
        <taxon>Hexanauplia</taxon>
        <taxon>Copepoda</taxon>
        <taxon>Siphonostomatoida</taxon>
        <taxon>Caligidae</taxon>
        <taxon>Lepeophtheirus</taxon>
    </lineage>
</organism>
<sequence length="370" mass="41766">MEGEEKTEREKYLCCLEFHIEGVKWGLMPCGFKDEFLKSPAASPTVSLLPHVTAFNPSINTLGKQHFVPHSSCEVWTGAAFTVLGIQNDLLQTMHTYCILWVCRGVPGTPRRNSQIDTRIQELRSVQKALRSKPFIDENKSILCGHSFGAATILALLHEDPSVYLGGVAYDTWVDPLSQRQAVLDNAHQIGSRILHFCQSDVPTVVKNARLLPYLLRGRFDFERDEKGFDLSVLAFVHYVRNKLLTTDEGNETKNTHFNDFIEEHKDFIFKGCKFPKSTVIQFWVCVKQEYPDLGQGASEQLQPFASAYLCEASFSAMDVLRTKQRNKMILEKSLITTVASLPPRLNKILCGSTSSRFLTKNAICIQLQS</sequence>
<dbReference type="EMBL" id="HG994594">
    <property type="protein sequence ID" value="CAF2861380.1"/>
    <property type="molecule type" value="Genomic_DNA"/>
</dbReference>
<name>A0A7R8H547_LEPSM</name>
<dbReference type="Proteomes" id="UP000675881">
    <property type="component" value="Chromosome 15"/>
</dbReference>
<dbReference type="OrthoDB" id="2363873at2759"/>
<evidence type="ECO:0000313" key="1">
    <source>
        <dbReference type="EMBL" id="CAF2861380.1"/>
    </source>
</evidence>
<proteinExistence type="predicted"/>
<dbReference type="SUPFAM" id="SSF53474">
    <property type="entry name" value="alpha/beta-Hydrolases"/>
    <property type="match status" value="1"/>
</dbReference>